<dbReference type="RefSeq" id="XP_027339304.1">
    <property type="nucleotide sequence ID" value="XM_027483503.1"/>
</dbReference>
<evidence type="ECO:0000259" key="6">
    <source>
        <dbReference type="Pfam" id="PF23121"/>
    </source>
</evidence>
<dbReference type="GeneID" id="113853058"/>
<name>A0A8B8K7T5_ABRPR</name>
<dbReference type="PANTHER" id="PTHR33304:SF49">
    <property type="entry name" value="OS12G0161500 PROTEIN"/>
    <property type="match status" value="1"/>
</dbReference>
<dbReference type="SUPFAM" id="SSF57903">
    <property type="entry name" value="FYVE/PHD zinc finger"/>
    <property type="match status" value="1"/>
</dbReference>
<keyword evidence="2" id="KW-0863">Zinc-finger</keyword>
<evidence type="ECO:0000256" key="1">
    <source>
        <dbReference type="ARBA" id="ARBA00022723"/>
    </source>
</evidence>
<dbReference type="GO" id="GO:0034244">
    <property type="term" value="P:negative regulation of transcription elongation by RNA polymerase II"/>
    <property type="evidence" value="ECO:0007669"/>
    <property type="project" value="InterPro"/>
</dbReference>
<evidence type="ECO:0000256" key="3">
    <source>
        <dbReference type="ARBA" id="ARBA00022833"/>
    </source>
</evidence>
<keyword evidence="5" id="KW-0804">Transcription</keyword>
<keyword evidence="1" id="KW-0479">Metal-binding</keyword>
<keyword evidence="4" id="KW-0805">Transcription regulation</keyword>
<dbReference type="GO" id="GO:0140566">
    <property type="term" value="F:histone reader activity"/>
    <property type="evidence" value="ECO:0007669"/>
    <property type="project" value="InterPro"/>
</dbReference>
<evidence type="ECO:0000313" key="8">
    <source>
        <dbReference type="RefSeq" id="XP_027339304.1"/>
    </source>
</evidence>
<dbReference type="GO" id="GO:0008270">
    <property type="term" value="F:zinc ion binding"/>
    <property type="evidence" value="ECO:0007669"/>
    <property type="project" value="UniProtKB-KW"/>
</dbReference>
<dbReference type="KEGG" id="aprc:113853058"/>
<dbReference type="PANTHER" id="PTHR33304">
    <property type="match status" value="1"/>
</dbReference>
<accession>A0A8B8K7T5</accession>
<dbReference type="InterPro" id="IPR013083">
    <property type="entry name" value="Znf_RING/FYVE/PHD"/>
</dbReference>
<dbReference type="InterPro" id="IPR056280">
    <property type="entry name" value="AIPP2-like_SPOC"/>
</dbReference>
<sequence length="332" mass="38166">MIPQDSDVYDSPTQRIIHVQKINICQICGDKGDLKRLIYCVQCKACAEHSYCLEKFHREDDGTVSWKCEDCAPNDPKYGSEQLRKSTRISYAAEAKYNRMKMQKEIIAVRKPKSVGSSDGFHAECLRKNNIDKRQLILEEKNSHFEEPESRKGPLNNQELEHEKYVDSEALTSQRMYYPEFDKHSLAHPLNDPVWTGQFMLNNATNIGCVAYASSEASPKVHSTVTTLPRLLDVEMLLRYAIWPESFDMFPPNGDSIGLYFFPQYEGDETVFDAVLNDVIEKELALKAVIDTVELLIFSSYLLPPNDRRICDKYYLWGVFKPKPRSGNIQSK</sequence>
<dbReference type="Pfam" id="PF23121">
    <property type="entry name" value="SPOC_AIPP2"/>
    <property type="match status" value="1"/>
</dbReference>
<dbReference type="CDD" id="cd15489">
    <property type="entry name" value="PHD_SF"/>
    <property type="match status" value="1"/>
</dbReference>
<dbReference type="Gene3D" id="3.30.40.10">
    <property type="entry name" value="Zinc/RING finger domain, C3HC4 (zinc finger)"/>
    <property type="match status" value="1"/>
</dbReference>
<reference evidence="7" key="1">
    <citation type="journal article" date="2019" name="Toxins">
        <title>Detection of Abrin-Like and Prepropulchellin-Like Toxin Genes and Transcripts Using Whole Genome Sequencing and Full-Length Transcript Sequencing of Abrus precatorius.</title>
        <authorList>
            <person name="Hovde B.T."/>
            <person name="Daligault H.E."/>
            <person name="Hanschen E.R."/>
            <person name="Kunde Y.A."/>
            <person name="Johnson M.B."/>
            <person name="Starkenburg S.R."/>
            <person name="Johnson S.L."/>
        </authorList>
    </citation>
    <scope>NUCLEOTIDE SEQUENCE [LARGE SCALE GENOMIC DNA]</scope>
</reference>
<evidence type="ECO:0000256" key="5">
    <source>
        <dbReference type="ARBA" id="ARBA00023163"/>
    </source>
</evidence>
<dbReference type="Proteomes" id="UP000694853">
    <property type="component" value="Unplaced"/>
</dbReference>
<evidence type="ECO:0000256" key="4">
    <source>
        <dbReference type="ARBA" id="ARBA00023015"/>
    </source>
</evidence>
<reference evidence="8" key="2">
    <citation type="submission" date="2025-08" db="UniProtKB">
        <authorList>
            <consortium name="RefSeq"/>
        </authorList>
    </citation>
    <scope>IDENTIFICATION</scope>
    <source>
        <tissue evidence="8">Young leaves</tissue>
    </source>
</reference>
<feature type="domain" description="AIPP2-like SPOC-like" evidence="6">
    <location>
        <begin position="195"/>
        <end position="320"/>
    </location>
</feature>
<dbReference type="OrthoDB" id="1932206at2759"/>
<dbReference type="InterPro" id="IPR049914">
    <property type="entry name" value="PHD1-3/5-6"/>
</dbReference>
<evidence type="ECO:0000256" key="2">
    <source>
        <dbReference type="ARBA" id="ARBA00022771"/>
    </source>
</evidence>
<dbReference type="InterPro" id="IPR011011">
    <property type="entry name" value="Znf_FYVE_PHD"/>
</dbReference>
<evidence type="ECO:0000313" key="7">
    <source>
        <dbReference type="Proteomes" id="UP000694853"/>
    </source>
</evidence>
<keyword evidence="3" id="KW-0862">Zinc</keyword>
<dbReference type="AlphaFoldDB" id="A0A8B8K7T5"/>
<organism evidence="7 8">
    <name type="scientific">Abrus precatorius</name>
    <name type="common">Indian licorice</name>
    <name type="synonym">Glycine abrus</name>
    <dbReference type="NCBI Taxonomy" id="3816"/>
    <lineage>
        <taxon>Eukaryota</taxon>
        <taxon>Viridiplantae</taxon>
        <taxon>Streptophyta</taxon>
        <taxon>Embryophyta</taxon>
        <taxon>Tracheophyta</taxon>
        <taxon>Spermatophyta</taxon>
        <taxon>Magnoliopsida</taxon>
        <taxon>eudicotyledons</taxon>
        <taxon>Gunneridae</taxon>
        <taxon>Pentapetalae</taxon>
        <taxon>rosids</taxon>
        <taxon>fabids</taxon>
        <taxon>Fabales</taxon>
        <taxon>Fabaceae</taxon>
        <taxon>Papilionoideae</taxon>
        <taxon>50 kb inversion clade</taxon>
        <taxon>NPAAA clade</taxon>
        <taxon>indigoferoid/millettioid clade</taxon>
        <taxon>Abreae</taxon>
        <taxon>Abrus</taxon>
    </lineage>
</organism>
<protein>
    <submittedName>
        <fullName evidence="8">Uncharacterized protein LOC113853058</fullName>
    </submittedName>
</protein>
<gene>
    <name evidence="8" type="primary">LOC113853058</name>
</gene>
<proteinExistence type="predicted"/>
<keyword evidence="7" id="KW-1185">Reference proteome</keyword>